<keyword evidence="2" id="KW-1185">Reference proteome</keyword>
<organism evidence="1 2">
    <name type="scientific">Austropuccinia psidii MF-1</name>
    <dbReference type="NCBI Taxonomy" id="1389203"/>
    <lineage>
        <taxon>Eukaryota</taxon>
        <taxon>Fungi</taxon>
        <taxon>Dikarya</taxon>
        <taxon>Basidiomycota</taxon>
        <taxon>Pucciniomycotina</taxon>
        <taxon>Pucciniomycetes</taxon>
        <taxon>Pucciniales</taxon>
        <taxon>Sphaerophragmiaceae</taxon>
        <taxon>Austropuccinia</taxon>
    </lineage>
</organism>
<evidence type="ECO:0000313" key="2">
    <source>
        <dbReference type="Proteomes" id="UP000765509"/>
    </source>
</evidence>
<dbReference type="EMBL" id="AVOT02058970">
    <property type="protein sequence ID" value="MBW0552719.1"/>
    <property type="molecule type" value="Genomic_DNA"/>
</dbReference>
<comment type="caution">
    <text evidence="1">The sequence shown here is derived from an EMBL/GenBank/DDBJ whole genome shotgun (WGS) entry which is preliminary data.</text>
</comment>
<protein>
    <recommendedName>
        <fullName evidence="3">GAG-pre-integrase domain-containing protein</fullName>
    </recommendedName>
</protein>
<dbReference type="Proteomes" id="UP000765509">
    <property type="component" value="Unassembled WGS sequence"/>
</dbReference>
<reference evidence="1" key="1">
    <citation type="submission" date="2021-03" db="EMBL/GenBank/DDBJ databases">
        <title>Draft genome sequence of rust myrtle Austropuccinia psidii MF-1, a brazilian biotype.</title>
        <authorList>
            <person name="Quecine M.C."/>
            <person name="Pachon D.M.R."/>
            <person name="Bonatelli M.L."/>
            <person name="Correr F.H."/>
            <person name="Franceschini L.M."/>
            <person name="Leite T.F."/>
            <person name="Margarido G.R.A."/>
            <person name="Almeida C.A."/>
            <person name="Ferrarezi J.A."/>
            <person name="Labate C.A."/>
        </authorList>
    </citation>
    <scope>NUCLEOTIDE SEQUENCE</scope>
    <source>
        <strain evidence="1">MF-1</strain>
    </source>
</reference>
<proteinExistence type="predicted"/>
<dbReference type="AlphaFoldDB" id="A0A9Q3IZ91"/>
<sequence>MNIIINNKEFTLENFLYVLDISKNLVRLLDLWTTPITITRQEDKSILTKENKNLMTGDFNCFMIVTFNQPASNLTAAQQNWHLQLGHPSNKTLKFLSLNPIKKEQCDTYARAKMTLH</sequence>
<gene>
    <name evidence="1" type="ORF">O181_092434</name>
</gene>
<accession>A0A9Q3IZ91</accession>
<dbReference type="OrthoDB" id="3344688at2759"/>
<evidence type="ECO:0008006" key="3">
    <source>
        <dbReference type="Google" id="ProtNLM"/>
    </source>
</evidence>
<evidence type="ECO:0000313" key="1">
    <source>
        <dbReference type="EMBL" id="MBW0552719.1"/>
    </source>
</evidence>
<name>A0A9Q3IZ91_9BASI</name>